<dbReference type="STRING" id="49547.MBCUR_07520"/>
<dbReference type="Proteomes" id="UP000077245">
    <property type="component" value="Unassembled WGS sequence"/>
</dbReference>
<keyword evidence="6" id="KW-0238">DNA-binding</keyword>
<evidence type="ECO:0000313" key="9">
    <source>
        <dbReference type="Proteomes" id="UP000077245"/>
    </source>
</evidence>
<dbReference type="AlphaFoldDB" id="A0A166BCA0"/>
<dbReference type="InterPro" id="IPR003958">
    <property type="entry name" value="CBFA_NFYB_domain"/>
</dbReference>
<feature type="domain" description="Transcription factor CBF/NF-Y/archaeal histone" evidence="7">
    <location>
        <begin position="3"/>
        <end position="64"/>
    </location>
</feature>
<accession>A0A166BCA0</accession>
<dbReference type="NCBIfam" id="NF043032">
    <property type="entry name" value="archaea_histone"/>
    <property type="match status" value="1"/>
</dbReference>
<dbReference type="Pfam" id="PF00808">
    <property type="entry name" value="CBFD_NFYB_HMF"/>
    <property type="match status" value="1"/>
</dbReference>
<name>A0A166BCA0_9EURY</name>
<dbReference type="Gene3D" id="1.10.20.10">
    <property type="entry name" value="Histone, subunit A"/>
    <property type="match status" value="1"/>
</dbReference>
<evidence type="ECO:0000256" key="2">
    <source>
        <dbReference type="ARBA" id="ARBA00004496"/>
    </source>
</evidence>
<comment type="caution">
    <text evidence="8">The sequence shown here is derived from an EMBL/GenBank/DDBJ whole genome shotgun (WGS) entry which is preliminary data.</text>
</comment>
<dbReference type="InterPro" id="IPR050947">
    <property type="entry name" value="Archaeal_histone_HMF"/>
</dbReference>
<evidence type="ECO:0000256" key="3">
    <source>
        <dbReference type="ARBA" id="ARBA00008264"/>
    </source>
</evidence>
<dbReference type="InterPro" id="IPR009072">
    <property type="entry name" value="Histone-fold"/>
</dbReference>
<dbReference type="PATRIC" id="fig|49547.3.peg.816"/>
<evidence type="ECO:0000256" key="4">
    <source>
        <dbReference type="ARBA" id="ARBA00022454"/>
    </source>
</evidence>
<gene>
    <name evidence="8" type="ORF">MBCUR_07520</name>
</gene>
<evidence type="ECO:0000313" key="8">
    <source>
        <dbReference type="EMBL" id="KZX13141.1"/>
    </source>
</evidence>
<protein>
    <submittedName>
        <fullName evidence="8">Histone-like transcription factor (CBF/NF-Y) and archaeal histone</fullName>
    </submittedName>
</protein>
<keyword evidence="4" id="KW-0158">Chromosome</keyword>
<dbReference type="GO" id="GO:0005694">
    <property type="term" value="C:chromosome"/>
    <property type="evidence" value="ECO:0007669"/>
    <property type="project" value="UniProtKB-SubCell"/>
</dbReference>
<keyword evidence="9" id="KW-1185">Reference proteome</keyword>
<evidence type="ECO:0000256" key="6">
    <source>
        <dbReference type="ARBA" id="ARBA00023125"/>
    </source>
</evidence>
<dbReference type="SUPFAM" id="SSF47113">
    <property type="entry name" value="Histone-fold"/>
    <property type="match status" value="1"/>
</dbReference>
<dbReference type="InterPro" id="IPR050004">
    <property type="entry name" value="HmfB-like"/>
</dbReference>
<dbReference type="GO" id="GO:0005737">
    <property type="term" value="C:cytoplasm"/>
    <property type="evidence" value="ECO:0007669"/>
    <property type="project" value="UniProtKB-SubCell"/>
</dbReference>
<dbReference type="RefSeq" id="WP_067090400.1">
    <property type="nucleotide sequence ID" value="NZ_LWMV01000155.1"/>
</dbReference>
<dbReference type="PANTHER" id="PTHR47828">
    <property type="entry name" value="ARCHAEAL HISTONE A"/>
    <property type="match status" value="1"/>
</dbReference>
<dbReference type="GO" id="GO:0003677">
    <property type="term" value="F:DNA binding"/>
    <property type="evidence" value="ECO:0007669"/>
    <property type="project" value="UniProtKB-KW"/>
</dbReference>
<proteinExistence type="inferred from homology"/>
<evidence type="ECO:0000256" key="1">
    <source>
        <dbReference type="ARBA" id="ARBA00004286"/>
    </source>
</evidence>
<dbReference type="PANTHER" id="PTHR47828:SF1">
    <property type="entry name" value="ARCHAEAL HISTONE A"/>
    <property type="match status" value="1"/>
</dbReference>
<sequence>MSELPNAPLQRIFKKAGEAKISGDAKTTYAEAVEEYALELAKKSIAEANSNKRKTVKPEDIKSVI</sequence>
<keyword evidence="5" id="KW-0963">Cytoplasm</keyword>
<evidence type="ECO:0000256" key="5">
    <source>
        <dbReference type="ARBA" id="ARBA00022490"/>
    </source>
</evidence>
<evidence type="ECO:0000259" key="7">
    <source>
        <dbReference type="Pfam" id="PF00808"/>
    </source>
</evidence>
<organism evidence="8 9">
    <name type="scientific">Methanobrevibacter curvatus</name>
    <dbReference type="NCBI Taxonomy" id="49547"/>
    <lineage>
        <taxon>Archaea</taxon>
        <taxon>Methanobacteriati</taxon>
        <taxon>Methanobacteriota</taxon>
        <taxon>Methanomada group</taxon>
        <taxon>Methanobacteria</taxon>
        <taxon>Methanobacteriales</taxon>
        <taxon>Methanobacteriaceae</taxon>
        <taxon>Methanobrevibacter</taxon>
    </lineage>
</organism>
<dbReference type="GO" id="GO:0046982">
    <property type="term" value="F:protein heterodimerization activity"/>
    <property type="evidence" value="ECO:0007669"/>
    <property type="project" value="InterPro"/>
</dbReference>
<dbReference type="EMBL" id="LWMV01000155">
    <property type="protein sequence ID" value="KZX13141.1"/>
    <property type="molecule type" value="Genomic_DNA"/>
</dbReference>
<reference evidence="8 9" key="1">
    <citation type="submission" date="2016-04" db="EMBL/GenBank/DDBJ databases">
        <title>Genome sequence of Methanobrevibacter curvatus DSM 11111.</title>
        <authorList>
            <person name="Poehlein A."/>
            <person name="Seedorf H."/>
            <person name="Daniel R."/>
        </authorList>
    </citation>
    <scope>NUCLEOTIDE SEQUENCE [LARGE SCALE GENOMIC DNA]</scope>
    <source>
        <strain evidence="8 9">DSM 11111</strain>
    </source>
</reference>
<comment type="similarity">
    <text evidence="3">Belongs to the archaeal histone HMF family.</text>
</comment>
<comment type="subcellular location">
    <subcellularLocation>
        <location evidence="1">Chromosome</location>
    </subcellularLocation>
    <subcellularLocation>
        <location evidence="2">Cytoplasm</location>
    </subcellularLocation>
</comment>
<dbReference type="CDD" id="cd22909">
    <property type="entry name" value="HFD_archaea_histone-like"/>
    <property type="match status" value="1"/>
</dbReference>